<dbReference type="EMBL" id="JAJKFT010000004">
    <property type="protein sequence ID" value="MCC9628088.1"/>
    <property type="molecule type" value="Genomic_DNA"/>
</dbReference>
<evidence type="ECO:0000256" key="1">
    <source>
        <dbReference type="SAM" id="MobiDB-lite"/>
    </source>
</evidence>
<dbReference type="AlphaFoldDB" id="A0A9X1MJ92"/>
<dbReference type="RefSeq" id="WP_230217028.1">
    <property type="nucleotide sequence ID" value="NZ_JAJKFT010000004.1"/>
</dbReference>
<sequence length="132" mass="15202">MSSSTATDKIDIESIVEQVVERQQAAADARESELRRRRKASRRRREQRQVVQSVEIIKWCMIGSVSLSLISMAGVMWTAYQANRAVNLVEREIAHFQQTVYHPFESAAEALGKQIDEKFQSYFEEKPTPNNK</sequence>
<gene>
    <name evidence="2" type="ORF">LOC68_06750</name>
</gene>
<organism evidence="2 3">
    <name type="scientific">Blastopirellula sediminis</name>
    <dbReference type="NCBI Taxonomy" id="2894196"/>
    <lineage>
        <taxon>Bacteria</taxon>
        <taxon>Pseudomonadati</taxon>
        <taxon>Planctomycetota</taxon>
        <taxon>Planctomycetia</taxon>
        <taxon>Pirellulales</taxon>
        <taxon>Pirellulaceae</taxon>
        <taxon>Blastopirellula</taxon>
    </lineage>
</organism>
<protein>
    <submittedName>
        <fullName evidence="2">Uncharacterized protein</fullName>
    </submittedName>
</protein>
<evidence type="ECO:0000313" key="2">
    <source>
        <dbReference type="EMBL" id="MCC9628088.1"/>
    </source>
</evidence>
<keyword evidence="3" id="KW-1185">Reference proteome</keyword>
<accession>A0A9X1MJ92</accession>
<comment type="caution">
    <text evidence="2">The sequence shown here is derived from an EMBL/GenBank/DDBJ whole genome shotgun (WGS) entry which is preliminary data.</text>
</comment>
<proteinExistence type="predicted"/>
<feature type="region of interest" description="Disordered" evidence="1">
    <location>
        <begin position="27"/>
        <end position="46"/>
    </location>
</feature>
<dbReference type="Proteomes" id="UP001139103">
    <property type="component" value="Unassembled WGS sequence"/>
</dbReference>
<feature type="compositionally biased region" description="Basic residues" evidence="1">
    <location>
        <begin position="35"/>
        <end position="46"/>
    </location>
</feature>
<reference evidence="2" key="1">
    <citation type="submission" date="2021-11" db="EMBL/GenBank/DDBJ databases">
        <title>Genome sequence.</title>
        <authorList>
            <person name="Sun Q."/>
        </authorList>
    </citation>
    <scope>NUCLEOTIDE SEQUENCE</scope>
    <source>
        <strain evidence="2">JC732</strain>
    </source>
</reference>
<name>A0A9X1MJ92_9BACT</name>
<evidence type="ECO:0000313" key="3">
    <source>
        <dbReference type="Proteomes" id="UP001139103"/>
    </source>
</evidence>